<name>T2CBL8_9CARY</name>
<dbReference type="AlphaFoldDB" id="T2CBL8"/>
<reference evidence="1" key="1">
    <citation type="submission" date="2013-05" db="EMBL/GenBank/DDBJ databases">
        <authorList>
            <person name="Wang Y.C."/>
            <person name="Wang L.Q."/>
            <person name="Wang C."/>
        </authorList>
    </citation>
    <scope>NUCLEOTIDE SEQUENCE</scope>
</reference>
<gene>
    <name evidence="1" type="primary">NAC76</name>
</gene>
<proteinExistence type="evidence at transcript level"/>
<organism evidence="1">
    <name type="scientific">Tamarix hispida</name>
    <dbReference type="NCBI Taxonomy" id="189793"/>
    <lineage>
        <taxon>Eukaryota</taxon>
        <taxon>Viridiplantae</taxon>
        <taxon>Streptophyta</taxon>
        <taxon>Embryophyta</taxon>
        <taxon>Tracheophyta</taxon>
        <taxon>Spermatophyta</taxon>
        <taxon>Magnoliopsida</taxon>
        <taxon>eudicotyledons</taxon>
        <taxon>Gunneridae</taxon>
        <taxon>Pentapetalae</taxon>
        <taxon>Caryophyllales</taxon>
        <taxon>Tamaricaceae</taxon>
        <taxon>Tamarix</taxon>
    </lineage>
</organism>
<protein>
    <submittedName>
        <fullName evidence="1">Putative NAC domain class transcription factor</fullName>
    </submittedName>
</protein>
<evidence type="ECO:0000313" key="1">
    <source>
        <dbReference type="EMBL" id="AGV29527.1"/>
    </source>
</evidence>
<accession>T2CBL8</accession>
<feature type="non-terminal residue" evidence="1">
    <location>
        <position position="1"/>
    </location>
</feature>
<sequence>VQSQPKMLELDGVFDYSFNYDMGAPTAMDSAFVSPLQQLQGGCIGNPLSPLQDMFMYNTPLPKPF</sequence>
<dbReference type="EMBL" id="KF032001">
    <property type="protein sequence ID" value="AGV29527.1"/>
    <property type="molecule type" value="mRNA"/>
</dbReference>